<dbReference type="WBParaSite" id="HPBE_0002201601-mRNA-1">
    <property type="protein sequence ID" value="HPBE_0002201601-mRNA-1"/>
    <property type="gene ID" value="HPBE_0002201601"/>
</dbReference>
<reference evidence="4" key="2">
    <citation type="submission" date="2019-09" db="UniProtKB">
        <authorList>
            <consortium name="WormBaseParasite"/>
        </authorList>
    </citation>
    <scope>IDENTIFICATION</scope>
</reference>
<gene>
    <name evidence="2" type="ORF">HPBE_LOCUS22015</name>
</gene>
<feature type="compositionally biased region" description="Basic and acidic residues" evidence="1">
    <location>
        <begin position="1"/>
        <end position="10"/>
    </location>
</feature>
<organism evidence="3 4">
    <name type="scientific">Heligmosomoides polygyrus</name>
    <name type="common">Parasitic roundworm</name>
    <dbReference type="NCBI Taxonomy" id="6339"/>
    <lineage>
        <taxon>Eukaryota</taxon>
        <taxon>Metazoa</taxon>
        <taxon>Ecdysozoa</taxon>
        <taxon>Nematoda</taxon>
        <taxon>Chromadorea</taxon>
        <taxon>Rhabditida</taxon>
        <taxon>Rhabditina</taxon>
        <taxon>Rhabditomorpha</taxon>
        <taxon>Strongyloidea</taxon>
        <taxon>Heligmosomidae</taxon>
        <taxon>Heligmosomoides</taxon>
    </lineage>
</organism>
<feature type="region of interest" description="Disordered" evidence="1">
    <location>
        <begin position="1"/>
        <end position="29"/>
    </location>
</feature>
<evidence type="ECO:0000313" key="2">
    <source>
        <dbReference type="EMBL" id="VDP29719.1"/>
    </source>
</evidence>
<reference evidence="2 3" key="1">
    <citation type="submission" date="2018-11" db="EMBL/GenBank/DDBJ databases">
        <authorList>
            <consortium name="Pathogen Informatics"/>
        </authorList>
    </citation>
    <scope>NUCLEOTIDE SEQUENCE [LARGE SCALE GENOMIC DNA]</scope>
</reference>
<protein>
    <submittedName>
        <fullName evidence="4">AraC family transcriptional regulator</fullName>
    </submittedName>
</protein>
<evidence type="ECO:0000256" key="1">
    <source>
        <dbReference type="SAM" id="MobiDB-lite"/>
    </source>
</evidence>
<accession>A0A3P8G3W0</accession>
<dbReference type="Proteomes" id="UP000050761">
    <property type="component" value="Unassembled WGS sequence"/>
</dbReference>
<keyword evidence="3" id="KW-1185">Reference proteome</keyword>
<dbReference type="AlphaFoldDB" id="A0A183GHH6"/>
<accession>A0A183GHH6</accession>
<sequence>MELLRVRPEELTSEPLRPGEDGELTSEVERIRRSGDSALLTRAISMLRQQMPAVPFIPQISLSCNISATTMSGAHITPELTVFAYSHRVECALAARVTAIGKVVGLGPDNLRLI</sequence>
<proteinExistence type="predicted"/>
<evidence type="ECO:0000313" key="4">
    <source>
        <dbReference type="WBParaSite" id="HPBE_0002201601-mRNA-1"/>
    </source>
</evidence>
<evidence type="ECO:0000313" key="3">
    <source>
        <dbReference type="Proteomes" id="UP000050761"/>
    </source>
</evidence>
<name>A0A183GHH6_HELPZ</name>
<dbReference type="EMBL" id="UZAH01033564">
    <property type="protein sequence ID" value="VDP29719.1"/>
    <property type="molecule type" value="Genomic_DNA"/>
</dbReference>